<dbReference type="AlphaFoldDB" id="A0AAX6HDS9"/>
<reference evidence="2" key="1">
    <citation type="journal article" date="2023" name="GigaByte">
        <title>Genome assembly of the bearded iris, Iris pallida Lam.</title>
        <authorList>
            <person name="Bruccoleri R.E."/>
            <person name="Oakeley E.J."/>
            <person name="Faust A.M.E."/>
            <person name="Altorfer M."/>
            <person name="Dessus-Babus S."/>
            <person name="Burckhardt D."/>
            <person name="Oertli M."/>
            <person name="Naumann U."/>
            <person name="Petersen F."/>
            <person name="Wong J."/>
        </authorList>
    </citation>
    <scope>NUCLEOTIDE SEQUENCE</scope>
    <source>
        <strain evidence="2">GSM-AAB239-AS_SAM_17_03QT</strain>
    </source>
</reference>
<evidence type="ECO:0000256" key="1">
    <source>
        <dbReference type="SAM" id="MobiDB-lite"/>
    </source>
</evidence>
<dbReference type="Proteomes" id="UP001140949">
    <property type="component" value="Unassembled WGS sequence"/>
</dbReference>
<name>A0AAX6HDS9_IRIPA</name>
<dbReference type="PANTHER" id="PTHR31696:SF71">
    <property type="entry name" value="PROTEIN MIZU-KUSSEI 1"/>
    <property type="match status" value="1"/>
</dbReference>
<proteinExistence type="predicted"/>
<protein>
    <submittedName>
        <fullName evidence="2">Protein MIZU-KUSSEI 1-like</fullName>
    </submittedName>
</protein>
<dbReference type="NCBIfam" id="TIGR01570">
    <property type="entry name" value="A_thal_3588"/>
    <property type="match status" value="1"/>
</dbReference>
<dbReference type="GO" id="GO:0010274">
    <property type="term" value="P:hydrotropism"/>
    <property type="evidence" value="ECO:0007669"/>
    <property type="project" value="InterPro"/>
</dbReference>
<accession>A0AAX6HDS9</accession>
<gene>
    <name evidence="2" type="ORF">M6B38_319215</name>
</gene>
<reference evidence="2" key="2">
    <citation type="submission" date="2023-04" db="EMBL/GenBank/DDBJ databases">
        <authorList>
            <person name="Bruccoleri R.E."/>
            <person name="Oakeley E.J."/>
            <person name="Faust A.-M."/>
            <person name="Dessus-Babus S."/>
            <person name="Altorfer M."/>
            <person name="Burckhardt D."/>
            <person name="Oertli M."/>
            <person name="Naumann U."/>
            <person name="Petersen F."/>
            <person name="Wong J."/>
        </authorList>
    </citation>
    <scope>NUCLEOTIDE SEQUENCE</scope>
    <source>
        <strain evidence="2">GSM-AAB239-AS_SAM_17_03QT</strain>
        <tissue evidence="2">Leaf</tissue>
    </source>
</reference>
<comment type="caution">
    <text evidence="2">The sequence shown here is derived from an EMBL/GenBank/DDBJ whole genome shotgun (WGS) entry which is preliminary data.</text>
</comment>
<feature type="region of interest" description="Disordered" evidence="1">
    <location>
        <begin position="1"/>
        <end position="32"/>
    </location>
</feature>
<keyword evidence="3" id="KW-1185">Reference proteome</keyword>
<evidence type="ECO:0000313" key="2">
    <source>
        <dbReference type="EMBL" id="KAJ6838818.1"/>
    </source>
</evidence>
<evidence type="ECO:0000313" key="3">
    <source>
        <dbReference type="Proteomes" id="UP001140949"/>
    </source>
</evidence>
<sequence length="335" mass="35376">MYPHHQNAIVRRNSSSSSSFSRKPKLLMRSGRSAEVQPFTDFSSSSINSSSSSSFYSHPSSPDNDAFNLPLVGRAWGAHAPSSAATASFNFLLHPFSSVASLFRSIHSLLTPTCQLLAASSTTAASSLSPRASRRGRMTGTFFGQKKGRVTFAVQETPRSEPILILDLATPTGHLVREMASGMVRILLECESGGGTPKRRPALLDEKVWTMYCNGHKLGYATSRPCAASDLHVLGAVQAISVGAGVMPPTAPGSAPALPAPSPTEAVAKNNINDCGGSGGNDVMYMRAKFERVIGSRDSEAFYMINPDCGGGGREGSGGKYSSGGPELSIFLLRI</sequence>
<organism evidence="2 3">
    <name type="scientific">Iris pallida</name>
    <name type="common">Sweet iris</name>
    <dbReference type="NCBI Taxonomy" id="29817"/>
    <lineage>
        <taxon>Eukaryota</taxon>
        <taxon>Viridiplantae</taxon>
        <taxon>Streptophyta</taxon>
        <taxon>Embryophyta</taxon>
        <taxon>Tracheophyta</taxon>
        <taxon>Spermatophyta</taxon>
        <taxon>Magnoliopsida</taxon>
        <taxon>Liliopsida</taxon>
        <taxon>Asparagales</taxon>
        <taxon>Iridaceae</taxon>
        <taxon>Iridoideae</taxon>
        <taxon>Irideae</taxon>
        <taxon>Iris</taxon>
    </lineage>
</organism>
<dbReference type="EMBL" id="JANAVB010010597">
    <property type="protein sequence ID" value="KAJ6838818.1"/>
    <property type="molecule type" value="Genomic_DNA"/>
</dbReference>
<dbReference type="PANTHER" id="PTHR31696">
    <property type="entry name" value="PROTEIN MIZU-KUSSEI 1"/>
    <property type="match status" value="1"/>
</dbReference>
<dbReference type="InterPro" id="IPR006460">
    <property type="entry name" value="MIZ1-like_pln"/>
</dbReference>
<dbReference type="Pfam" id="PF04759">
    <property type="entry name" value="DUF617"/>
    <property type="match status" value="1"/>
</dbReference>